<keyword evidence="1" id="KW-0812">Transmembrane</keyword>
<dbReference type="Proteomes" id="UP001210231">
    <property type="component" value="Unassembled WGS sequence"/>
</dbReference>
<reference evidence="2 3" key="1">
    <citation type="submission" date="2022-12" db="EMBL/GenBank/DDBJ databases">
        <title>Chitinophagaceae gen. sp. nov., a new member of the family Chitinophagaceae, isolated from soil in a chemical factory.</title>
        <authorList>
            <person name="Ke Z."/>
        </authorList>
    </citation>
    <scope>NUCLEOTIDE SEQUENCE [LARGE SCALE GENOMIC DNA]</scope>
    <source>
        <strain evidence="2 3">LY-5</strain>
    </source>
</reference>
<feature type="transmembrane region" description="Helical" evidence="1">
    <location>
        <begin position="202"/>
        <end position="224"/>
    </location>
</feature>
<proteinExistence type="predicted"/>
<feature type="transmembrane region" description="Helical" evidence="1">
    <location>
        <begin position="236"/>
        <end position="254"/>
    </location>
</feature>
<keyword evidence="1" id="KW-1133">Transmembrane helix</keyword>
<organism evidence="2 3">
    <name type="scientific">Polluticaenibacter yanchengensis</name>
    <dbReference type="NCBI Taxonomy" id="3014562"/>
    <lineage>
        <taxon>Bacteria</taxon>
        <taxon>Pseudomonadati</taxon>
        <taxon>Bacteroidota</taxon>
        <taxon>Chitinophagia</taxon>
        <taxon>Chitinophagales</taxon>
        <taxon>Chitinophagaceae</taxon>
        <taxon>Polluticaenibacter</taxon>
    </lineage>
</organism>
<evidence type="ECO:0000313" key="3">
    <source>
        <dbReference type="Proteomes" id="UP001210231"/>
    </source>
</evidence>
<keyword evidence="1" id="KW-0472">Membrane</keyword>
<feature type="transmembrane region" description="Helical" evidence="1">
    <location>
        <begin position="38"/>
        <end position="59"/>
    </location>
</feature>
<dbReference type="RefSeq" id="WP_407032227.1">
    <property type="nucleotide sequence ID" value="NZ_JAQGEF010000019.1"/>
</dbReference>
<gene>
    <name evidence="2" type="ORF">O3P16_13860</name>
</gene>
<sequence>MKLKFLGNGEKFTFFKSNTDGILPQWLLKNNFFHGNTGMVQVSSFIAIFISAILANWVFTSGKLSLKNNMLGGLSFILLTSLFPATNLMSSALLTLPLIIILYAQILKLYNLSKPNGTIINIGLLMGSLYLLYHPLIWLLPCCIIGLSIMRPFRLNEWFLLIFSILTPAYFLLTYEFFTGNWQPERHLLHFQFSKIAYPSRVWVASLSIAVLWCIIGIGSWLGFTRRMLIQSRKNWYVLTIFGILLLPTVLLPSQSISEGIYFICFPASAFASYSFMSDKKKLVQNIIFWLLVGFILFLGWYYS</sequence>
<evidence type="ECO:0000313" key="2">
    <source>
        <dbReference type="EMBL" id="MDA3615899.1"/>
    </source>
</evidence>
<feature type="transmembrane region" description="Helical" evidence="1">
    <location>
        <begin position="159"/>
        <end position="182"/>
    </location>
</feature>
<comment type="caution">
    <text evidence="2">The sequence shown here is derived from an EMBL/GenBank/DDBJ whole genome shotgun (WGS) entry which is preliminary data.</text>
</comment>
<feature type="transmembrane region" description="Helical" evidence="1">
    <location>
        <begin position="260"/>
        <end position="276"/>
    </location>
</feature>
<feature type="transmembrane region" description="Helical" evidence="1">
    <location>
        <begin position="283"/>
        <end position="303"/>
    </location>
</feature>
<name>A0ABT4UMQ8_9BACT</name>
<feature type="transmembrane region" description="Helical" evidence="1">
    <location>
        <begin position="124"/>
        <end position="147"/>
    </location>
</feature>
<evidence type="ECO:0000256" key="1">
    <source>
        <dbReference type="SAM" id="Phobius"/>
    </source>
</evidence>
<accession>A0ABT4UMQ8</accession>
<dbReference type="InterPro" id="IPR045625">
    <property type="entry name" value="DUF6427"/>
</dbReference>
<dbReference type="Pfam" id="PF19992">
    <property type="entry name" value="DUF6427"/>
    <property type="match status" value="1"/>
</dbReference>
<keyword evidence="3" id="KW-1185">Reference proteome</keyword>
<feature type="transmembrane region" description="Helical" evidence="1">
    <location>
        <begin position="71"/>
        <end position="104"/>
    </location>
</feature>
<protein>
    <submittedName>
        <fullName evidence="2">DUF6427 family protein</fullName>
    </submittedName>
</protein>
<dbReference type="EMBL" id="JAQGEF010000019">
    <property type="protein sequence ID" value="MDA3615899.1"/>
    <property type="molecule type" value="Genomic_DNA"/>
</dbReference>